<keyword evidence="2" id="KW-1185">Reference proteome</keyword>
<protein>
    <submittedName>
        <fullName evidence="1">Uncharacterized protein</fullName>
    </submittedName>
</protein>
<dbReference type="EMBL" id="KB706305">
    <property type="protein sequence ID" value="EMR68105.1"/>
    <property type="molecule type" value="Genomic_DNA"/>
</dbReference>
<dbReference type="Proteomes" id="UP000012174">
    <property type="component" value="Unassembled WGS sequence"/>
</dbReference>
<sequence length="508" mass="58166">MRQWGSSLNHNGMALIPATVPRGSLFYHGTHRNRTAGPPPGPEWLAFEIEHAETFAFSMRYNDSVFGDYMRDTPVFPNSGRQKVMGVSPDEDVHMSSYNLRGYLHTYQTTRDLKLLYVDGSSAGKSDMGMLDTQDLILRSLRNSSDNRPAWDEWDRARDLCSIVTDWGYDGIIRMEIGFEIIHCDFSSGLDLLSVLRRPFFDPGHSGARVRIIRNIFQFARAITHRYDGFDSNRVKLDFSRLVSAYFYPINLTNPDPEAKELPRLMSTTMAERRSVRSRVVEANKQLTSPNIEWQSIVDMIVSRYGDRLALMKSPSIHATTLVQEVYKVTDTYFEYPKTSEDINSQPDPSGENEALQRCIGHYLQPVEIFQDSFTQEDRLIYTAITSVTTRICETLFESRTLIQNVQSGSLQHSGGSEELQARLQEAALKSQKLILDLADDLKWTDWRKCRGCTVDEICFVAMWPYGRPVDHYHPGCVNETVFDDPLENNYWFPHGVPGQSDRILDSY</sequence>
<dbReference type="AlphaFoldDB" id="M7TN48"/>
<name>M7TN48_EUTLA</name>
<evidence type="ECO:0000313" key="2">
    <source>
        <dbReference type="Proteomes" id="UP000012174"/>
    </source>
</evidence>
<reference evidence="2" key="1">
    <citation type="journal article" date="2013" name="Genome Announc.">
        <title>Draft genome sequence of the grapevine dieback fungus Eutypa lata UCR-EL1.</title>
        <authorList>
            <person name="Blanco-Ulate B."/>
            <person name="Rolshausen P.E."/>
            <person name="Cantu D."/>
        </authorList>
    </citation>
    <scope>NUCLEOTIDE SEQUENCE [LARGE SCALE GENOMIC DNA]</scope>
    <source>
        <strain evidence="2">UCR-EL1</strain>
    </source>
</reference>
<evidence type="ECO:0000313" key="1">
    <source>
        <dbReference type="EMBL" id="EMR68105.1"/>
    </source>
</evidence>
<gene>
    <name evidence="1" type="ORF">UCREL1_4883</name>
</gene>
<dbReference type="PANTHER" id="PTHR35204:SF1">
    <property type="entry name" value="ENTEROTOXIN"/>
    <property type="match status" value="1"/>
</dbReference>
<dbReference type="OMA" id="DEFCAIP"/>
<proteinExistence type="predicted"/>
<dbReference type="InterPro" id="IPR038921">
    <property type="entry name" value="YOR389W-like"/>
</dbReference>
<dbReference type="eggNOG" id="ENOG502QRJE">
    <property type="taxonomic scope" value="Eukaryota"/>
</dbReference>
<accession>M7TN48</accession>
<dbReference type="HOGENOM" id="CLU_017366_2_0_1"/>
<dbReference type="PANTHER" id="PTHR35204">
    <property type="entry name" value="YALI0A21131P"/>
    <property type="match status" value="1"/>
</dbReference>
<organism evidence="1 2">
    <name type="scientific">Eutypa lata (strain UCR-EL1)</name>
    <name type="common">Grapevine dieback disease fungus</name>
    <name type="synonym">Eutypa armeniacae</name>
    <dbReference type="NCBI Taxonomy" id="1287681"/>
    <lineage>
        <taxon>Eukaryota</taxon>
        <taxon>Fungi</taxon>
        <taxon>Dikarya</taxon>
        <taxon>Ascomycota</taxon>
        <taxon>Pezizomycotina</taxon>
        <taxon>Sordariomycetes</taxon>
        <taxon>Xylariomycetidae</taxon>
        <taxon>Xylariales</taxon>
        <taxon>Diatrypaceae</taxon>
        <taxon>Eutypa</taxon>
    </lineage>
</organism>
<dbReference type="KEGG" id="ela:UCREL1_4883"/>
<dbReference type="OrthoDB" id="10261782at2759"/>